<name>A0A6G0P7Q7_9STRA</name>
<gene>
    <name evidence="1" type="ORF">PF004_g8078</name>
</gene>
<dbReference type="EMBL" id="QXGC01000368">
    <property type="protein sequence ID" value="KAE9239140.1"/>
    <property type="molecule type" value="Genomic_DNA"/>
</dbReference>
<proteinExistence type="predicted"/>
<reference evidence="1 2" key="1">
    <citation type="submission" date="2018-09" db="EMBL/GenBank/DDBJ databases">
        <title>Genomic investigation of the strawberry pathogen Phytophthora fragariae indicates pathogenicity is determined by transcriptional variation in three key races.</title>
        <authorList>
            <person name="Adams T.M."/>
            <person name="Armitage A.D."/>
            <person name="Sobczyk M.K."/>
            <person name="Bates H.J."/>
            <person name="Dunwell J.M."/>
            <person name="Nellist C.F."/>
            <person name="Harrison R.J."/>
        </authorList>
    </citation>
    <scope>NUCLEOTIDE SEQUENCE [LARGE SCALE GENOMIC DNA]</scope>
    <source>
        <strain evidence="1 2">BC-23</strain>
    </source>
</reference>
<evidence type="ECO:0000313" key="1">
    <source>
        <dbReference type="EMBL" id="KAE9239140.1"/>
    </source>
</evidence>
<dbReference type="AlphaFoldDB" id="A0A6G0P7Q7"/>
<protein>
    <submittedName>
        <fullName evidence="1">Uncharacterized protein</fullName>
    </submittedName>
</protein>
<accession>A0A6G0P7Q7</accession>
<comment type="caution">
    <text evidence="1">The sequence shown here is derived from an EMBL/GenBank/DDBJ whole genome shotgun (WGS) entry which is preliminary data.</text>
</comment>
<evidence type="ECO:0000313" key="2">
    <source>
        <dbReference type="Proteomes" id="UP000476176"/>
    </source>
</evidence>
<organism evidence="1 2">
    <name type="scientific">Phytophthora fragariae</name>
    <dbReference type="NCBI Taxonomy" id="53985"/>
    <lineage>
        <taxon>Eukaryota</taxon>
        <taxon>Sar</taxon>
        <taxon>Stramenopiles</taxon>
        <taxon>Oomycota</taxon>
        <taxon>Peronosporomycetes</taxon>
        <taxon>Peronosporales</taxon>
        <taxon>Peronosporaceae</taxon>
        <taxon>Phytophthora</taxon>
    </lineage>
</organism>
<sequence>MPPLFGAKVHRCRMCSGLLMALRTQCVAHRRDVGPRRTCSDRYTLVIRECIV</sequence>
<dbReference type="Proteomes" id="UP000476176">
    <property type="component" value="Unassembled WGS sequence"/>
</dbReference>